<feature type="compositionally biased region" description="Basic and acidic residues" evidence="2">
    <location>
        <begin position="249"/>
        <end position="259"/>
    </location>
</feature>
<comment type="caution">
    <text evidence="3">The sequence shown here is derived from an EMBL/GenBank/DDBJ whole genome shotgun (WGS) entry which is preliminary data.</text>
</comment>
<dbReference type="EMBL" id="JAADJF010000338">
    <property type="protein sequence ID" value="KAF4423091.1"/>
    <property type="molecule type" value="Genomic_DNA"/>
</dbReference>
<name>A0A8H4JGJ9_9HYPO</name>
<evidence type="ECO:0000313" key="4">
    <source>
        <dbReference type="Proteomes" id="UP000536711"/>
    </source>
</evidence>
<reference evidence="3 4" key="1">
    <citation type="submission" date="2020-01" db="EMBL/GenBank/DDBJ databases">
        <title>Identification and distribution of gene clusters putatively required for synthesis of sphingolipid metabolism inhibitors in phylogenetically diverse species of the filamentous fungus Fusarium.</title>
        <authorList>
            <person name="Kim H.-S."/>
            <person name="Busman M."/>
            <person name="Brown D.W."/>
            <person name="Divon H."/>
            <person name="Uhlig S."/>
            <person name="Proctor R.H."/>
        </authorList>
    </citation>
    <scope>NUCLEOTIDE SEQUENCE [LARGE SCALE GENOMIC DNA]</scope>
    <source>
        <strain evidence="3 4">NRRL 13308</strain>
    </source>
</reference>
<proteinExistence type="predicted"/>
<dbReference type="OrthoDB" id="5106809at2759"/>
<dbReference type="Proteomes" id="UP000536711">
    <property type="component" value="Unassembled WGS sequence"/>
</dbReference>
<evidence type="ECO:0000313" key="3">
    <source>
        <dbReference type="EMBL" id="KAF4423091.1"/>
    </source>
</evidence>
<feature type="coiled-coil region" evidence="1">
    <location>
        <begin position="114"/>
        <end position="141"/>
    </location>
</feature>
<accession>A0A8H4JGJ9</accession>
<protein>
    <submittedName>
        <fullName evidence="3">Uncharacterized protein</fullName>
    </submittedName>
</protein>
<keyword evidence="4" id="KW-1185">Reference proteome</keyword>
<dbReference type="AlphaFoldDB" id="A0A8H4JGJ9"/>
<gene>
    <name evidence="3" type="ORF">FACUT_10633</name>
</gene>
<sequence length="284" mass="31373">MAPNNNDNKNNRPEIIGAESKGSVRFNSRAASLPEKRASIQLGFPSPYTSEHIDTMEEGINKRLDKLESFAINTNARAKNAREVFDKDTVVLHLRGLAHQVTLFETQSLNQATLAQILAEVQATNARMDGMETRMDKMKNTITQRKLGNVLAGLRVDIPYKTFMGIQNDKNQKRVIYDGFSWAQSGGSGLLRAASATSAIVGRRSPDAGVTHALSSEDEFSVLDMRDLDEVDFQQLEMYVLGQASVVDKDDGPSLRESEVIQFPDSDLNDLARGGKNTQDLDPK</sequence>
<feature type="region of interest" description="Disordered" evidence="2">
    <location>
        <begin position="249"/>
        <end position="284"/>
    </location>
</feature>
<organism evidence="3 4">
    <name type="scientific">Fusarium acutatum</name>
    <dbReference type="NCBI Taxonomy" id="78861"/>
    <lineage>
        <taxon>Eukaryota</taxon>
        <taxon>Fungi</taxon>
        <taxon>Dikarya</taxon>
        <taxon>Ascomycota</taxon>
        <taxon>Pezizomycotina</taxon>
        <taxon>Sordariomycetes</taxon>
        <taxon>Hypocreomycetidae</taxon>
        <taxon>Hypocreales</taxon>
        <taxon>Nectriaceae</taxon>
        <taxon>Fusarium</taxon>
        <taxon>Fusarium fujikuroi species complex</taxon>
    </lineage>
</organism>
<keyword evidence="1" id="KW-0175">Coiled coil</keyword>
<feature type="region of interest" description="Disordered" evidence="2">
    <location>
        <begin position="1"/>
        <end position="21"/>
    </location>
</feature>
<evidence type="ECO:0000256" key="1">
    <source>
        <dbReference type="SAM" id="Coils"/>
    </source>
</evidence>
<evidence type="ECO:0000256" key="2">
    <source>
        <dbReference type="SAM" id="MobiDB-lite"/>
    </source>
</evidence>